<dbReference type="Proteomes" id="UP000002872">
    <property type="component" value="Unassembled WGS sequence"/>
</dbReference>
<name>I3EJ46_NEMP3</name>
<keyword evidence="6" id="KW-0067">ATP-binding</keyword>
<feature type="region of interest" description="Disordered" evidence="9">
    <location>
        <begin position="2756"/>
        <end position="2900"/>
    </location>
</feature>
<feature type="compositionally biased region" description="Acidic residues" evidence="9">
    <location>
        <begin position="2831"/>
        <end position="2856"/>
    </location>
</feature>
<dbReference type="FunFam" id="3.40.50.300:FF:000142">
    <property type="entry name" value="Midasin"/>
    <property type="match status" value="3"/>
</dbReference>
<evidence type="ECO:0000259" key="10">
    <source>
        <dbReference type="SMART" id="SM00382"/>
    </source>
</evidence>
<feature type="compositionally biased region" description="Basic and acidic residues" evidence="9">
    <location>
        <begin position="2756"/>
        <end position="2777"/>
    </location>
</feature>
<reference evidence="11" key="1">
    <citation type="submission" date="2011-01" db="EMBL/GenBank/DDBJ databases">
        <title>The Genome Sequence of Nematocida parisii strain ERTm3.</title>
        <authorList>
            <consortium name="The Broad Institute Genome Sequencing Platform"/>
            <consortium name="The Broad Institute Genome Sequencing Center for Infectious Disease"/>
            <person name="Cuomo C."/>
            <person name="Troemel E."/>
            <person name="Young S.K."/>
            <person name="Zeng Q."/>
            <person name="Gargeya S."/>
            <person name="Fitzgerald M."/>
            <person name="Haas B."/>
            <person name="Abouelleil A."/>
            <person name="Alvarado L."/>
            <person name="Arachchi H.M."/>
            <person name="Berlin A."/>
            <person name="Chapman S.B."/>
            <person name="Gearin G."/>
            <person name="Goldberg J."/>
            <person name="Griggs A."/>
            <person name="Gujja S."/>
            <person name="Hansen M."/>
            <person name="Heiman D."/>
            <person name="Howarth C."/>
            <person name="Larimer J."/>
            <person name="Lui A."/>
            <person name="MacDonald P.J.P."/>
            <person name="McCowen C."/>
            <person name="Montmayeur A."/>
            <person name="Murphy C."/>
            <person name="Neiman D."/>
            <person name="Pearson M."/>
            <person name="Priest M."/>
            <person name="Roberts A."/>
            <person name="Saif S."/>
            <person name="Shea T."/>
            <person name="Sisk P."/>
            <person name="Stolte C."/>
            <person name="Sykes S."/>
            <person name="Wortman J."/>
            <person name="Nusbaum C."/>
            <person name="Birren B."/>
        </authorList>
    </citation>
    <scope>NUCLEOTIDE SEQUENCE</scope>
    <source>
        <strain evidence="11">ERTm3</strain>
    </source>
</reference>
<feature type="compositionally biased region" description="Basic and acidic residues" evidence="9">
    <location>
        <begin position="2821"/>
        <end position="2830"/>
    </location>
</feature>
<dbReference type="InterPro" id="IPR041190">
    <property type="entry name" value="Midasin_AAA_lid_5"/>
</dbReference>
<evidence type="ECO:0000256" key="5">
    <source>
        <dbReference type="ARBA" id="ARBA00022741"/>
    </source>
</evidence>
<feature type="compositionally biased region" description="Acidic residues" evidence="9">
    <location>
        <begin position="2868"/>
        <end position="2900"/>
    </location>
</feature>
<comment type="similarity">
    <text evidence="3">Belongs to the midasin family.</text>
</comment>
<dbReference type="OMA" id="RSHEYIT"/>
<evidence type="ECO:0000256" key="8">
    <source>
        <dbReference type="ARBA" id="ARBA00023242"/>
    </source>
</evidence>
<protein>
    <recommendedName>
        <fullName evidence="4">Midasin</fullName>
    </recommendedName>
</protein>
<dbReference type="InParanoid" id="I3EJ46"/>
<keyword evidence="12" id="KW-1185">Reference proteome</keyword>
<evidence type="ECO:0000256" key="7">
    <source>
        <dbReference type="ARBA" id="ARBA00023186"/>
    </source>
</evidence>
<feature type="region of interest" description="Disordered" evidence="9">
    <location>
        <begin position="1947"/>
        <end position="1970"/>
    </location>
</feature>
<dbReference type="GO" id="GO:0000027">
    <property type="term" value="P:ribosomal large subunit assembly"/>
    <property type="evidence" value="ECO:0007669"/>
    <property type="project" value="TreeGrafter"/>
</dbReference>
<dbReference type="SMART" id="SM00382">
    <property type="entry name" value="AAA"/>
    <property type="match status" value="4"/>
</dbReference>
<evidence type="ECO:0000256" key="1">
    <source>
        <dbReference type="ARBA" id="ARBA00004604"/>
    </source>
</evidence>
<organism evidence="11 12">
    <name type="scientific">Nematocida parisii (strain ERTm3)</name>
    <name type="common">Nematode killer fungus</name>
    <dbReference type="NCBI Taxonomy" id="935791"/>
    <lineage>
        <taxon>Eukaryota</taxon>
        <taxon>Fungi</taxon>
        <taxon>Fungi incertae sedis</taxon>
        <taxon>Microsporidia</taxon>
        <taxon>Nematocida</taxon>
    </lineage>
</organism>
<dbReference type="VEuPathDB" id="MicrosporidiaDB:NEQG_00013"/>
<dbReference type="SUPFAM" id="SSF52540">
    <property type="entry name" value="P-loop containing nucleoside triphosphate hydrolases"/>
    <property type="match status" value="5"/>
</dbReference>
<dbReference type="PANTHER" id="PTHR48103">
    <property type="entry name" value="MIDASIN-RELATED"/>
    <property type="match status" value="1"/>
</dbReference>
<accession>I3EJ46</accession>
<keyword evidence="5" id="KW-0547">Nucleotide-binding</keyword>
<gene>
    <name evidence="11" type="ORF">NEQG_00013</name>
</gene>
<dbReference type="FunCoup" id="I3EJ46">
    <property type="interactions" value="129"/>
</dbReference>
<evidence type="ECO:0000256" key="9">
    <source>
        <dbReference type="SAM" id="MobiDB-lite"/>
    </source>
</evidence>
<comment type="subcellular location">
    <subcellularLocation>
        <location evidence="1">Nucleus</location>
        <location evidence="1">Nucleolus</location>
    </subcellularLocation>
    <subcellularLocation>
        <location evidence="2">Nucleus</location>
        <location evidence="2">Nucleoplasm</location>
    </subcellularLocation>
</comment>
<feature type="compositionally biased region" description="Acidic residues" evidence="9">
    <location>
        <begin position="2778"/>
        <end position="2788"/>
    </location>
</feature>
<dbReference type="GO" id="GO:0000055">
    <property type="term" value="P:ribosomal large subunit export from nucleus"/>
    <property type="evidence" value="ECO:0007669"/>
    <property type="project" value="TreeGrafter"/>
</dbReference>
<dbReference type="GO" id="GO:0016887">
    <property type="term" value="F:ATP hydrolysis activity"/>
    <property type="evidence" value="ECO:0007669"/>
    <property type="project" value="InterPro"/>
</dbReference>
<feature type="region of interest" description="Disordered" evidence="9">
    <location>
        <begin position="2916"/>
        <end position="2942"/>
    </location>
</feature>
<evidence type="ECO:0000256" key="3">
    <source>
        <dbReference type="ARBA" id="ARBA00007188"/>
    </source>
</evidence>
<feature type="compositionally biased region" description="Polar residues" evidence="9">
    <location>
        <begin position="1953"/>
        <end position="1962"/>
    </location>
</feature>
<evidence type="ECO:0000313" key="12">
    <source>
        <dbReference type="Proteomes" id="UP000002872"/>
    </source>
</evidence>
<feature type="region of interest" description="Disordered" evidence="9">
    <location>
        <begin position="783"/>
        <end position="803"/>
    </location>
</feature>
<feature type="compositionally biased region" description="Basic and acidic residues" evidence="9">
    <location>
        <begin position="2857"/>
        <end position="2867"/>
    </location>
</feature>
<evidence type="ECO:0000256" key="4">
    <source>
        <dbReference type="ARBA" id="ARBA00017143"/>
    </source>
</evidence>
<feature type="domain" description="AAA+ ATPase" evidence="10">
    <location>
        <begin position="724"/>
        <end position="969"/>
    </location>
</feature>
<proteinExistence type="inferred from homology"/>
<dbReference type="Pfam" id="PF17865">
    <property type="entry name" value="AAA_lid_5"/>
    <property type="match status" value="1"/>
</dbReference>
<dbReference type="GO" id="GO:0005524">
    <property type="term" value="F:ATP binding"/>
    <property type="evidence" value="ECO:0007669"/>
    <property type="project" value="UniProtKB-KW"/>
</dbReference>
<dbReference type="InterPro" id="IPR011704">
    <property type="entry name" value="ATPase_dyneun-rel_AAA"/>
</dbReference>
<evidence type="ECO:0000256" key="6">
    <source>
        <dbReference type="ARBA" id="ARBA00022840"/>
    </source>
</evidence>
<dbReference type="GO" id="GO:0005654">
    <property type="term" value="C:nucleoplasm"/>
    <property type="evidence" value="ECO:0007669"/>
    <property type="project" value="UniProtKB-SubCell"/>
</dbReference>
<dbReference type="OrthoDB" id="5186at2759"/>
<feature type="domain" description="AAA+ ATPase" evidence="10">
    <location>
        <begin position="1352"/>
        <end position="1497"/>
    </location>
</feature>
<feature type="compositionally biased region" description="Acidic residues" evidence="9">
    <location>
        <begin position="2923"/>
        <end position="2933"/>
    </location>
</feature>
<dbReference type="STRING" id="935791.I3EJ46"/>
<dbReference type="EMBL" id="GL870876">
    <property type="protein sequence ID" value="EIJ89243.1"/>
    <property type="molecule type" value="Genomic_DNA"/>
</dbReference>
<keyword evidence="7" id="KW-0143">Chaperone</keyword>
<dbReference type="HOGENOM" id="CLU_226725_0_0_1"/>
<dbReference type="CDD" id="cd00009">
    <property type="entry name" value="AAA"/>
    <property type="match status" value="1"/>
</dbReference>
<dbReference type="Pfam" id="PF07728">
    <property type="entry name" value="AAA_5"/>
    <property type="match status" value="4"/>
</dbReference>
<feature type="domain" description="AAA+ ATPase" evidence="10">
    <location>
        <begin position="352"/>
        <end position="595"/>
    </location>
</feature>
<evidence type="ECO:0000313" key="11">
    <source>
        <dbReference type="EMBL" id="EIJ89243.1"/>
    </source>
</evidence>
<evidence type="ECO:0000256" key="2">
    <source>
        <dbReference type="ARBA" id="ARBA00004642"/>
    </source>
</evidence>
<sequence>MNSFTTETPNLEEKERKAFSLGSPEEIDQFSQEYEIVRRLCVPVEMPNTIKAKEILYAAARKQNILVIEIDAEDIQDTSTLVEQMHIEERDIVRREGVLVRAMKSGHWLVVNSKEKENPITNYIVSEYGAIPGTSSAPHCNFQLFIFSKDYSPDSNRGLAYPMQMVRETPENKENTTETKNPVKEKSTGVLTNKLVQALIQSVPNTHTVTEESAKNIVSTVLLAISRYADSYEIECVSKEVEERTKIYYQLQMIIEQILVRNITSPEVTPLHARTELYRILCDILLSGVSPCERDAKEESLRDMMCVRCEDVESAWGKAAYDATKCLLSEPEYVLTVPAVRLILCILEGLSATNSFLLIGETGTGKTTTVQKIFERRKILITARYKDARKMLCVNLSKDTDISDLLGAYQFATSEQLVLHINDLIQGYFELFFNEEKNNAFLQEVDKAAEERRIDVITDTAEDLLQKFAAQSTANPSSEKAHAISRLEKALDLLRRSEAGVQNICIFVEGPLVRAALYGYWILLDESNLAPASTLRYINTAIQRGQLSIIEEGGAVVPIDKRTVIFQCMNPGDDHGKKNIEMDRTLYHWIDEIDRYPADILSVAQGYGKDRTQEEIQNIVKFYTEIKQMAKNHGLRTGSNRAALFGIRNLIRTLKMKNISVVEGIEVNFLTQLCISHKVLGRKLLQTIFPEGKRETKTYQSTESYIITPQVQAYISEIESAISTGTAVLLEGTTSVGKTSLIKYIAQTKNKQVVRINNHEHTDITEYLGTFGVADAAQSGVREADAEEASPQTKRRCPSESAKAGNAHQAEFVYKEGALVTAVRKGHWILLDELNLAPTEVLESLNRLLDSNRELFIPATQEVIKAHPEFALFATQNPAESADYRNRKHLSKAFRNRFIELYVEEKSRDELEVVLHGMRAGKVFTKVLLDIYEDLRILTCNRSHEYITLRELMKILRRFTQEVQAPFIDRMARSEERLFYYTMLILTEKLRAPEERQKIESIICTHFEKTFKKAFTSAAYAEAISVPMEEDPLAPLLTPSVTRTLRKIEAAWVAQENILLVGAPGIGKTYLSEYISRRMQTPCTVIGMHAGIELSDFVGGYVETPRHTSAEGSSNPDATAPRFTWKDGPLLVAMQEGSALIIDEINLVPDSVLESLNELFDDRAVRVHETGRHIRAHPNFRIIGTMNPGDDHGKREMSKSISTRLTTIYMDKLSSNAEAVSYFLFYTRKYGLPADEDRASLYYRALHKALQITAVTIDSAREAEVLARYVSNYPIDLHNADAEAITQILCMGIELVRQIPSKSIGEVVDTEESFGVHPFILQKSASTSSSTYTFAPPSVQSTLYRIVQGLFCRFNLLLEGPPGTGKTKIIEEIGRRMGKRVTRVNLSSETEMADLTGRNTPTDKGILFIEGEFIRAITRGDWIIIDEINLATQSVLEGLNGCLDYRRRIFVPEMGSVNLHPETVIFGTMNPKVSRTDGRKLLPKSFLSRFIRISREAFTEDDLRIIMRCAPRPAEIQSAEAAEALINRILQYRARYSLNLRDCLRHMATGKPHLIPYTQQLINLETPCSAIMSYAGEYLPSVKLDHAMCTTGLDREEMAYHATETELQVGSTRISCDVGLDPEYVITHGSIPALEALINGMVHGWPCIIKGPLGKGRLARFFATITGNPLCALSCHKDMEPAEFLGKYVKAQDKEKSMPFLWEDSPFIQAVETGSIILLKNINLVKNDVIDRLNSLFEVGGSLEIHEKGGSEIRRVVTHPNTRFIFTLAESAKELSPALINRSVQVNLPATLSMVDLAKILQMNSTETAKRLSTSKQKRISSGLLHAHIQARKVLDYNTVHDTGLRALLPLDDLQDLKREEGLKNYLNEKSILHYMRDLAQNGLEKELLDIGTPEQMEEALPLIIKNLAEHSIDPEYREVYRNTELHKSLQEKYEICAAFAKGRTARSKDSTAQDSTSTLDSTAKAATGSAPEPLDVLNRLMLLKNKVDSGESALRAYFEAMDMPILSRKEASVRMARIKLVEAVFSTGRTSFNSLKNLPIVQEIALLLDGLSGELEREIADLETTPSAYDALNELLSACLQYGIDPLIFLEIQKIEEQSKMRVECALRQIKKNYYLYKYGVRLVYPPLPVVKGLNEIREKRRERNFKRFAYYLQGVIKDAMTAEYPELLAFSLIRRDMHKYSDLWECFSYALLKSGIERIAQKKQVINVSEIGLATLEACDSTITAESGLSKVCKVLLKNNSSFLSLTPLHSRCVQVLWRVFSQEAVDESEIFSLCGLVLSENSFAKDLPEEFVSGVSQYHLSANTDKILSAASILHSAQIDLSISEKKAYHTVSISPRIVELIDQVHLEVKNAKNLTGRKKHDWGEDDGAKEYLMESIGALRAAHIATPAQKIAAELDLLNENAIHINILSTPLNTARHAIYKLYTEHRSYNIGRYTEIQGAWLLHLFSALHRKDTKNSSTAIVYAIEEFLLQSTVGDMEKRVEIIRQMVGAGGQYQINNILVYFLPYLECVHRKREKTTEAVKSLIKEIETALSIKMKTDGTLVPIREKSILIKAEAIKESLEGLLAPIISVIKPQLFHRSVALTCACGSEECYVCMAKEVERQKMCLEKESMSVKLRALYLLFEKLSVMMPAGISRIGIIGAKDFYMHVFDGTEDEHIVLAKIVHVGTAVLRADPVIHFQIATRISDTTIKLLNYSMQADLSERRLILVSLGLFFELMTFGFCGDDEEDGLDGLIDELEDAGMRLGDGEKNISEKLKKEEEVGDDYKGEKDMQSEEIDEEDGVDCENAGEVQKTAGAEDKSDIEVDNGSVSDNEEEFNQKNKKDTNATDEAEDEDEGSGEGEEEEPAEESESGEGKDEDVKEIDVEDNPENPEEPEELNIQDMEMCDEEGGEFNKDDLEEVEDNCSLEEESLEGIALETGDEESSEEEVSIEKYESEEYENNVKQYDIAEVEVNPEQLFNDQENIDEMVGNEEGEGAEREVAVDKGDEINENAEDVEEALYTGEYKETAETEAPEKAPFERPAKKSIDPIAYYEKIKHITNPELTKQLSVVLEENEKSAYEGDYISGRRLNMKRIISYIASDGQKNRIWMRKSKNQGREYLIRIFVDNSGSIKNSSIVDALVKSLTSITNSLDLLNVPFELHTFSCTVHPHKDMRRLIEGLTFNDKETRISWVFNDEYKHGYNIIISDGLFYDSSVSTGVLSNTLLLLVGNGDIIKEMRTVKAVVGEVVIGKYLDTLAIPYCIVDEDNLLEVVFCRELKNILRLARRADN</sequence>
<dbReference type="GO" id="GO:0030687">
    <property type="term" value="C:preribosome, large subunit precursor"/>
    <property type="evidence" value="ECO:0007669"/>
    <property type="project" value="TreeGrafter"/>
</dbReference>
<dbReference type="PANTHER" id="PTHR48103:SF2">
    <property type="entry name" value="MIDASIN"/>
    <property type="match status" value="1"/>
</dbReference>
<feature type="domain" description="AAA+ ATPase" evidence="10">
    <location>
        <begin position="1054"/>
        <end position="1214"/>
    </location>
</feature>
<dbReference type="InterPro" id="IPR003593">
    <property type="entry name" value="AAA+_ATPase"/>
</dbReference>
<dbReference type="GO" id="GO:0005730">
    <property type="term" value="C:nucleolus"/>
    <property type="evidence" value="ECO:0007669"/>
    <property type="project" value="UniProtKB-SubCell"/>
</dbReference>
<keyword evidence="8" id="KW-0539">Nucleus</keyword>
<dbReference type="Gene3D" id="3.40.50.300">
    <property type="entry name" value="P-loop containing nucleotide triphosphate hydrolases"/>
    <property type="match status" value="5"/>
</dbReference>
<dbReference type="InterPro" id="IPR027417">
    <property type="entry name" value="P-loop_NTPase"/>
</dbReference>